<gene>
    <name evidence="3" type="ORF">D9753_24865</name>
</gene>
<feature type="region of interest" description="Disordered" evidence="1">
    <location>
        <begin position="187"/>
        <end position="227"/>
    </location>
</feature>
<reference evidence="3 4" key="1">
    <citation type="submission" date="2018-10" db="EMBL/GenBank/DDBJ databases">
        <title>The genome of Streptomyces dangxiongensis Z022.</title>
        <authorList>
            <person name="Zhang B."/>
        </authorList>
    </citation>
    <scope>NUCLEOTIDE SEQUENCE [LARGE SCALE GENOMIC DNA]</scope>
    <source>
        <strain evidence="3 4">Z022</strain>
    </source>
</reference>
<evidence type="ECO:0000256" key="1">
    <source>
        <dbReference type="SAM" id="MobiDB-lite"/>
    </source>
</evidence>
<feature type="transmembrane region" description="Helical" evidence="2">
    <location>
        <begin position="6"/>
        <end position="25"/>
    </location>
</feature>
<protein>
    <recommendedName>
        <fullName evidence="5">Secreted protein</fullName>
    </recommendedName>
</protein>
<dbReference type="OrthoDB" id="7502542at2"/>
<keyword evidence="2" id="KW-0472">Membrane</keyword>
<dbReference type="EMBL" id="CP033073">
    <property type="protein sequence ID" value="AYN41577.1"/>
    <property type="molecule type" value="Genomic_DNA"/>
</dbReference>
<dbReference type="RefSeq" id="WP_121789015.1">
    <property type="nucleotide sequence ID" value="NZ_CP033073.1"/>
</dbReference>
<keyword evidence="4" id="KW-1185">Reference proteome</keyword>
<evidence type="ECO:0000256" key="2">
    <source>
        <dbReference type="SAM" id="Phobius"/>
    </source>
</evidence>
<dbReference type="AlphaFoldDB" id="A0A3G2JPB6"/>
<keyword evidence="2" id="KW-0812">Transmembrane</keyword>
<feature type="compositionally biased region" description="Basic residues" evidence="1">
    <location>
        <begin position="210"/>
        <end position="227"/>
    </location>
</feature>
<dbReference type="KEGG" id="sdd:D9753_24865"/>
<evidence type="ECO:0008006" key="5">
    <source>
        <dbReference type="Google" id="ProtNLM"/>
    </source>
</evidence>
<dbReference type="Proteomes" id="UP000268329">
    <property type="component" value="Chromosome"/>
</dbReference>
<accession>A0A3G2JPB6</accession>
<organism evidence="3 4">
    <name type="scientific">Streptomyces dangxiongensis</name>
    <dbReference type="NCBI Taxonomy" id="1442032"/>
    <lineage>
        <taxon>Bacteria</taxon>
        <taxon>Bacillati</taxon>
        <taxon>Actinomycetota</taxon>
        <taxon>Actinomycetes</taxon>
        <taxon>Kitasatosporales</taxon>
        <taxon>Streptomycetaceae</taxon>
        <taxon>Streptomyces</taxon>
    </lineage>
</organism>
<keyword evidence="2" id="KW-1133">Transmembrane helix</keyword>
<evidence type="ECO:0000313" key="3">
    <source>
        <dbReference type="EMBL" id="AYN41577.1"/>
    </source>
</evidence>
<proteinExistence type="predicted"/>
<sequence>MSTGMIIALAVIVAVVVVGAVALIARGRGRHGGPSLRRRFGPEYERTVALHDGDHQAAERELTARLERHGELRERPLDPAERQRWADRWTAVQERFVDSPREAVAEADRLLAELAAVRGYPDGERYEEQLDALSVHHAEHVDGYRQVHRAARTGAATGAGTAESGAATEELRSALLGARALFDDLTSTEPGRHRASAGSDRPGSQAGTRSHGRSHTPVLHRSRPKES</sequence>
<name>A0A3G2JPB6_9ACTN</name>
<evidence type="ECO:0000313" key="4">
    <source>
        <dbReference type="Proteomes" id="UP000268329"/>
    </source>
</evidence>